<dbReference type="InterPro" id="IPR036179">
    <property type="entry name" value="Ig-like_dom_sf"/>
</dbReference>
<sequence length="214" mass="23951">VESMLTLKNVAVKHGGSVTIPCIYEERYRTNPKYWCNGYYWSSCSIEAYANSHGSTTVTDHPAQNMFTVEINRLSDYGWYWCAAEIGSIWEPDERDYLHLTVSEDPGLSVVKSRVKGEEGGRVTVQCLYSAAYRDTQKYWCRFSDRSCDTVGETDTSQNSAVHISDDGRSFSVEIRGLKKSDAGWYWCGAGDVQVPVHISVGDETPGLVTTTEP</sequence>
<dbReference type="Pfam" id="PF07686">
    <property type="entry name" value="V-set"/>
    <property type="match status" value="1"/>
</dbReference>
<dbReference type="AlphaFoldDB" id="A0A8J4U7W1"/>
<accession>A0A8J4U7W1</accession>
<dbReference type="InterPro" id="IPR003599">
    <property type="entry name" value="Ig_sub"/>
</dbReference>
<dbReference type="Gene3D" id="2.60.40.10">
    <property type="entry name" value="Immunoglobulins"/>
    <property type="match status" value="2"/>
</dbReference>
<evidence type="ECO:0000259" key="4">
    <source>
        <dbReference type="PROSITE" id="PS50835"/>
    </source>
</evidence>
<dbReference type="PROSITE" id="PS50835">
    <property type="entry name" value="IG_LIKE"/>
    <property type="match status" value="1"/>
</dbReference>
<name>A0A8J4U7W1_CLAMG</name>
<dbReference type="InterPro" id="IPR013106">
    <property type="entry name" value="Ig_V-set"/>
</dbReference>
<comment type="caution">
    <text evidence="5">The sequence shown here is derived from an EMBL/GenBank/DDBJ whole genome shotgun (WGS) entry which is preliminary data.</text>
</comment>
<evidence type="ECO:0000256" key="3">
    <source>
        <dbReference type="ARBA" id="ARBA00023136"/>
    </source>
</evidence>
<reference evidence="5" key="1">
    <citation type="submission" date="2020-07" db="EMBL/GenBank/DDBJ databases">
        <title>Clarias magur genome sequencing, assembly and annotation.</title>
        <authorList>
            <person name="Kushwaha B."/>
            <person name="Kumar R."/>
            <person name="Das P."/>
            <person name="Joshi C.G."/>
            <person name="Kumar D."/>
            <person name="Nagpure N.S."/>
            <person name="Pandey M."/>
            <person name="Agarwal S."/>
            <person name="Srivastava S."/>
            <person name="Singh M."/>
            <person name="Sahoo L."/>
            <person name="Jayasankar P."/>
            <person name="Meher P.K."/>
            <person name="Koringa P.G."/>
            <person name="Iquebal M.A."/>
            <person name="Das S.P."/>
            <person name="Bit A."/>
            <person name="Patnaik S."/>
            <person name="Patel N."/>
            <person name="Shah T.M."/>
            <person name="Hinsu A."/>
            <person name="Jena J.K."/>
        </authorList>
    </citation>
    <scope>NUCLEOTIDE SEQUENCE</scope>
    <source>
        <strain evidence="5">CIFAMagur01</strain>
        <tissue evidence="5">Testis</tissue>
    </source>
</reference>
<dbReference type="OrthoDB" id="8920197at2759"/>
<dbReference type="InterPro" id="IPR013783">
    <property type="entry name" value="Ig-like_fold"/>
</dbReference>
<protein>
    <submittedName>
        <fullName evidence="5">CMRF35-like molecule 1</fullName>
    </submittedName>
</protein>
<organism evidence="5 6">
    <name type="scientific">Clarias magur</name>
    <name type="common">Asian catfish</name>
    <name type="synonym">Macropteronotus magur</name>
    <dbReference type="NCBI Taxonomy" id="1594786"/>
    <lineage>
        <taxon>Eukaryota</taxon>
        <taxon>Metazoa</taxon>
        <taxon>Chordata</taxon>
        <taxon>Craniata</taxon>
        <taxon>Vertebrata</taxon>
        <taxon>Euteleostomi</taxon>
        <taxon>Actinopterygii</taxon>
        <taxon>Neopterygii</taxon>
        <taxon>Teleostei</taxon>
        <taxon>Ostariophysi</taxon>
        <taxon>Siluriformes</taxon>
        <taxon>Clariidae</taxon>
        <taxon>Clarias</taxon>
    </lineage>
</organism>
<dbReference type="SMART" id="SM00409">
    <property type="entry name" value="IG"/>
    <property type="match status" value="2"/>
</dbReference>
<gene>
    <name evidence="5" type="ORF">DAT39_017904</name>
</gene>
<dbReference type="PANTHER" id="PTHR11860:SF111">
    <property type="entry name" value="IMMUNOGLOBULIN SUBTYPE DOMAIN-CONTAINING PROTEIN"/>
    <property type="match status" value="1"/>
</dbReference>
<feature type="non-terminal residue" evidence="5">
    <location>
        <position position="214"/>
    </location>
</feature>
<dbReference type="PANTHER" id="PTHR11860">
    <property type="entry name" value="POLYMERIC-IMMUNOGLOBULIN RECEPTOR"/>
    <property type="match status" value="1"/>
</dbReference>
<feature type="non-terminal residue" evidence="5">
    <location>
        <position position="1"/>
    </location>
</feature>
<dbReference type="EMBL" id="QNUK01000505">
    <property type="protein sequence ID" value="KAF5892389.1"/>
    <property type="molecule type" value="Genomic_DNA"/>
</dbReference>
<dbReference type="GO" id="GO:0004888">
    <property type="term" value="F:transmembrane signaling receptor activity"/>
    <property type="evidence" value="ECO:0007669"/>
    <property type="project" value="TreeGrafter"/>
</dbReference>
<comment type="subcellular location">
    <subcellularLocation>
        <location evidence="1">Membrane</location>
    </subcellularLocation>
</comment>
<dbReference type="InterPro" id="IPR050671">
    <property type="entry name" value="CD300_family_receptors"/>
</dbReference>
<keyword evidence="3" id="KW-0472">Membrane</keyword>
<keyword evidence="2" id="KW-0812">Transmembrane</keyword>
<dbReference type="GO" id="GO:0005886">
    <property type="term" value="C:plasma membrane"/>
    <property type="evidence" value="ECO:0007669"/>
    <property type="project" value="TreeGrafter"/>
</dbReference>
<feature type="domain" description="Ig-like" evidence="4">
    <location>
        <begin position="106"/>
        <end position="200"/>
    </location>
</feature>
<evidence type="ECO:0000313" key="5">
    <source>
        <dbReference type="EMBL" id="KAF5892389.1"/>
    </source>
</evidence>
<proteinExistence type="predicted"/>
<evidence type="ECO:0000256" key="1">
    <source>
        <dbReference type="ARBA" id="ARBA00004370"/>
    </source>
</evidence>
<evidence type="ECO:0000256" key="2">
    <source>
        <dbReference type="ARBA" id="ARBA00022692"/>
    </source>
</evidence>
<evidence type="ECO:0000313" key="6">
    <source>
        <dbReference type="Proteomes" id="UP000727407"/>
    </source>
</evidence>
<dbReference type="Proteomes" id="UP000727407">
    <property type="component" value="Unassembled WGS sequence"/>
</dbReference>
<dbReference type="SUPFAM" id="SSF48726">
    <property type="entry name" value="Immunoglobulin"/>
    <property type="match status" value="2"/>
</dbReference>
<keyword evidence="6" id="KW-1185">Reference proteome</keyword>
<dbReference type="CDD" id="cd05716">
    <property type="entry name" value="IgV_pIgR_like"/>
    <property type="match status" value="1"/>
</dbReference>
<dbReference type="InterPro" id="IPR007110">
    <property type="entry name" value="Ig-like_dom"/>
</dbReference>